<dbReference type="AlphaFoldDB" id="A0AAF0EWN7"/>
<keyword evidence="7" id="KW-1185">Reference proteome</keyword>
<evidence type="ECO:0000313" key="7">
    <source>
        <dbReference type="Proteomes" id="UP001219933"/>
    </source>
</evidence>
<feature type="domain" description="AB hydrolase-1" evidence="5">
    <location>
        <begin position="113"/>
        <end position="390"/>
    </location>
</feature>
<evidence type="ECO:0000256" key="4">
    <source>
        <dbReference type="SAM" id="MobiDB-lite"/>
    </source>
</evidence>
<dbReference type="InterPro" id="IPR050960">
    <property type="entry name" value="AB_hydrolase_4_sf"/>
</dbReference>
<name>A0AAF0EWN7_9BASI</name>
<dbReference type="Gene3D" id="3.40.50.1820">
    <property type="entry name" value="alpha/beta hydrolase"/>
    <property type="match status" value="1"/>
</dbReference>
<reference evidence="6" key="1">
    <citation type="submission" date="2023-03" db="EMBL/GenBank/DDBJ databases">
        <title>Mating type loci evolution in Malassezia.</title>
        <authorList>
            <person name="Coelho M.A."/>
        </authorList>
    </citation>
    <scope>NUCLEOTIDE SEQUENCE</scope>
    <source>
        <strain evidence="6">CBS 11721</strain>
    </source>
</reference>
<organism evidence="6 7">
    <name type="scientific">Malassezia cuniculi</name>
    <dbReference type="NCBI Taxonomy" id="948313"/>
    <lineage>
        <taxon>Eukaryota</taxon>
        <taxon>Fungi</taxon>
        <taxon>Dikarya</taxon>
        <taxon>Basidiomycota</taxon>
        <taxon>Ustilaginomycotina</taxon>
        <taxon>Malasseziomycetes</taxon>
        <taxon>Malasseziales</taxon>
        <taxon>Malasseziaceae</taxon>
        <taxon>Malassezia</taxon>
    </lineage>
</organism>
<comment type="catalytic activity">
    <reaction evidence="2">
        <text>a diacylglycerol + H2O = a monoacylglycerol + a fatty acid + H(+)</text>
        <dbReference type="Rhea" id="RHEA:32731"/>
        <dbReference type="ChEBI" id="CHEBI:15377"/>
        <dbReference type="ChEBI" id="CHEBI:15378"/>
        <dbReference type="ChEBI" id="CHEBI:17408"/>
        <dbReference type="ChEBI" id="CHEBI:18035"/>
        <dbReference type="ChEBI" id="CHEBI:28868"/>
    </reaction>
</comment>
<evidence type="ECO:0000256" key="1">
    <source>
        <dbReference type="ARBA" id="ARBA00010884"/>
    </source>
</evidence>
<feature type="region of interest" description="Disordered" evidence="4">
    <location>
        <begin position="423"/>
        <end position="444"/>
    </location>
</feature>
<dbReference type="EMBL" id="CP119879">
    <property type="protein sequence ID" value="WFD35696.1"/>
    <property type="molecule type" value="Genomic_DNA"/>
</dbReference>
<comment type="catalytic activity">
    <reaction evidence="3">
        <text>a monoacylglycerol + H2O = glycerol + a fatty acid + H(+)</text>
        <dbReference type="Rhea" id="RHEA:15245"/>
        <dbReference type="ChEBI" id="CHEBI:15377"/>
        <dbReference type="ChEBI" id="CHEBI:15378"/>
        <dbReference type="ChEBI" id="CHEBI:17408"/>
        <dbReference type="ChEBI" id="CHEBI:17754"/>
        <dbReference type="ChEBI" id="CHEBI:28868"/>
    </reaction>
</comment>
<dbReference type="GO" id="GO:0047372">
    <property type="term" value="F:monoacylglycerol lipase activity"/>
    <property type="evidence" value="ECO:0007669"/>
    <property type="project" value="TreeGrafter"/>
</dbReference>
<proteinExistence type="inferred from homology"/>
<dbReference type="PANTHER" id="PTHR10794:SF63">
    <property type="entry name" value="ALPHA_BETA HYDROLASE 1, ISOFORM A"/>
    <property type="match status" value="1"/>
</dbReference>
<dbReference type="InterPro" id="IPR000073">
    <property type="entry name" value="AB_hydrolase_1"/>
</dbReference>
<sequence length="551" mass="59133">MLPSAWGLLGAARNTVLPPSYHFKLDYAASHAGTQAFVDMLLEKCPSLASSNARPSRLLPSGMLQTVYAGMADFSDVDQVEYVRKVFLTPDGGTVALDITPPSLAEPSEEPVPTVLCLHGLTGGSTESYVRNVAAHITKPKDQGGAGMRFVVLNSRGCAGTPVSSPSLYSGAETSDVYSTNLLLSRMFPTSPVLGLGFSLGGNVMAKYISESGKNNPLIGAIVVCAPFDFNRTADVLDSTFVSSIFSSVMGSNVRRLGMRHIDTLALDPRLHENIEQLTGRPIKEGNTITMPKGRRGTLRYADEILTRAVGGRQTPYGLFPLPSSKEYYDAASSLQYMSNLQRPLVVLAAYDDPIVPGSVIDSLRELVHTYPHAVLAETPCGGHLGFFTGATPRRWIHNPIVEIAKAIQDGFAAANASEGGATRARQGLGSGGPQNSPWKTGSVDSRNVQVEILPVDALRPVYPDIIRDSYRGKVMAWLRTQVLPHAPLVHPRDSPAGFDESTESVTLKLKLFSDSLRPEVGYIELPSDVDVGNNGFIIQGHNPNAPVRPA</sequence>
<evidence type="ECO:0000256" key="3">
    <source>
        <dbReference type="ARBA" id="ARBA00048461"/>
    </source>
</evidence>
<dbReference type="InterPro" id="IPR029058">
    <property type="entry name" value="AB_hydrolase_fold"/>
</dbReference>
<dbReference type="SUPFAM" id="SSF53474">
    <property type="entry name" value="alpha/beta-Hydrolases"/>
    <property type="match status" value="1"/>
</dbReference>
<comment type="similarity">
    <text evidence="1">Belongs to the AB hydrolase superfamily. AB hydrolase 4 family.</text>
</comment>
<accession>A0AAF0EWN7</accession>
<dbReference type="GO" id="GO:0008126">
    <property type="term" value="F:acetylesterase activity"/>
    <property type="evidence" value="ECO:0007669"/>
    <property type="project" value="TreeGrafter"/>
</dbReference>
<feature type="compositionally biased region" description="Polar residues" evidence="4">
    <location>
        <begin position="434"/>
        <end position="444"/>
    </location>
</feature>
<evidence type="ECO:0000313" key="6">
    <source>
        <dbReference type="EMBL" id="WFD35696.1"/>
    </source>
</evidence>
<dbReference type="Proteomes" id="UP001219933">
    <property type="component" value="Chromosome 3"/>
</dbReference>
<protein>
    <recommendedName>
        <fullName evidence="5">AB hydrolase-1 domain-containing protein</fullName>
    </recommendedName>
</protein>
<evidence type="ECO:0000256" key="2">
    <source>
        <dbReference type="ARBA" id="ARBA00047591"/>
    </source>
</evidence>
<evidence type="ECO:0000259" key="5">
    <source>
        <dbReference type="Pfam" id="PF00561"/>
    </source>
</evidence>
<dbReference type="PANTHER" id="PTHR10794">
    <property type="entry name" value="ABHYDROLASE DOMAIN-CONTAINING PROTEIN"/>
    <property type="match status" value="1"/>
</dbReference>
<dbReference type="GO" id="GO:0051793">
    <property type="term" value="P:medium-chain fatty acid catabolic process"/>
    <property type="evidence" value="ECO:0007669"/>
    <property type="project" value="TreeGrafter"/>
</dbReference>
<dbReference type="GO" id="GO:0051792">
    <property type="term" value="P:medium-chain fatty acid biosynthetic process"/>
    <property type="evidence" value="ECO:0007669"/>
    <property type="project" value="TreeGrafter"/>
</dbReference>
<dbReference type="Pfam" id="PF00561">
    <property type="entry name" value="Abhydrolase_1"/>
    <property type="match status" value="1"/>
</dbReference>
<gene>
    <name evidence="6" type="ORF">MCUN1_002557</name>
</gene>